<comment type="caution">
    <text evidence="1">The sequence shown here is derived from an EMBL/GenBank/DDBJ whole genome shotgun (WGS) entry which is preliminary data.</text>
</comment>
<evidence type="ECO:0000313" key="2">
    <source>
        <dbReference type="Proteomes" id="UP000003477"/>
    </source>
</evidence>
<evidence type="ECO:0000313" key="1">
    <source>
        <dbReference type="EMBL" id="EHJ14393.1"/>
    </source>
</evidence>
<name>G5J094_CROWT</name>
<sequence length="76" mass="8648">MSDLGIREQVQSYINQLSEEKLLVAADFLSYLVEREDNEATEELLNIVGFENDLREAEEQAATGDLVSFKAIRRNV</sequence>
<organism evidence="1 2">
    <name type="scientific">Crocosphaera watsonii WH 0003</name>
    <dbReference type="NCBI Taxonomy" id="423471"/>
    <lineage>
        <taxon>Bacteria</taxon>
        <taxon>Bacillati</taxon>
        <taxon>Cyanobacteriota</taxon>
        <taxon>Cyanophyceae</taxon>
        <taxon>Oscillatoriophycideae</taxon>
        <taxon>Chroococcales</taxon>
        <taxon>Aphanothecaceae</taxon>
        <taxon>Crocosphaera</taxon>
    </lineage>
</organism>
<gene>
    <name evidence="1" type="ORF">CWATWH0003_0931</name>
</gene>
<accession>G5J094</accession>
<protein>
    <submittedName>
        <fullName evidence="1">Uncharacterized protein</fullName>
    </submittedName>
</protein>
<proteinExistence type="predicted"/>
<reference evidence="1 2" key="1">
    <citation type="journal article" date="2011" name="Front. Microbiol.">
        <title>Two Strains of Crocosphaera watsonii with Highly Conserved Genomes are Distinguished by Strain-Specific Features.</title>
        <authorList>
            <person name="Bench S.R."/>
            <person name="Ilikchyan I.N."/>
            <person name="Tripp H.J."/>
            <person name="Zehr J.P."/>
        </authorList>
    </citation>
    <scope>NUCLEOTIDE SEQUENCE [LARGE SCALE GENOMIC DNA]</scope>
    <source>
        <strain evidence="1 2">WH 0003</strain>
    </source>
</reference>
<dbReference type="RefSeq" id="WP_007309461.1">
    <property type="nucleotide sequence ID" value="NZ_AESD01000150.1"/>
</dbReference>
<dbReference type="EMBL" id="AESD01000150">
    <property type="protein sequence ID" value="EHJ14393.1"/>
    <property type="molecule type" value="Genomic_DNA"/>
</dbReference>
<dbReference type="PATRIC" id="fig|423471.3.peg.859"/>
<dbReference type="GeneID" id="88764806"/>
<dbReference type="Proteomes" id="UP000003477">
    <property type="component" value="Unassembled WGS sequence"/>
</dbReference>
<dbReference type="AlphaFoldDB" id="G5J094"/>